<reference evidence="3" key="2">
    <citation type="submission" date="2023-06" db="EMBL/GenBank/DDBJ databases">
        <authorList>
            <consortium name="Lawrence Berkeley National Laboratory"/>
            <person name="Haridas S."/>
            <person name="Hensen N."/>
            <person name="Bonometti L."/>
            <person name="Westerberg I."/>
            <person name="Brannstrom I.O."/>
            <person name="Guillou S."/>
            <person name="Cros-Aarteil S."/>
            <person name="Calhoun S."/>
            <person name="Kuo A."/>
            <person name="Mondo S."/>
            <person name="Pangilinan J."/>
            <person name="Riley R."/>
            <person name="LaButti K."/>
            <person name="Andreopoulos B."/>
            <person name="Lipzen A."/>
            <person name="Chen C."/>
            <person name="Yanf M."/>
            <person name="Daum C."/>
            <person name="Ng V."/>
            <person name="Clum A."/>
            <person name="Steindorff A."/>
            <person name="Ohm R."/>
            <person name="Martin F."/>
            <person name="Silar P."/>
            <person name="Natvig D."/>
            <person name="Lalanne C."/>
            <person name="Gautier V."/>
            <person name="Ament-velasquez S.L."/>
            <person name="Kruys A."/>
            <person name="Hutchinson M.I."/>
            <person name="Powell A.J."/>
            <person name="Barry K."/>
            <person name="Miller A.N."/>
            <person name="Grigoriev I.V."/>
            <person name="Debuchy R."/>
            <person name="Gladieux P."/>
            <person name="Thoren M.H."/>
            <person name="Johannesson H."/>
        </authorList>
    </citation>
    <scope>NUCLEOTIDE SEQUENCE</scope>
    <source>
        <strain evidence="3">CBS 232.78</strain>
    </source>
</reference>
<keyword evidence="4" id="KW-1185">Reference proteome</keyword>
<evidence type="ECO:0000256" key="2">
    <source>
        <dbReference type="SAM" id="SignalP"/>
    </source>
</evidence>
<gene>
    <name evidence="3" type="ORF">B0H63DRAFT_472346</name>
</gene>
<sequence>MVNESSVGLWLLNLLGFLSPRTFSVGHREGRKRVFDITGQVIYHSQKIMLSMCVSHKPTPFHKTSSPPAPFRPPFFGRPMPT</sequence>
<organism evidence="3 4">
    <name type="scientific">Podospora didyma</name>
    <dbReference type="NCBI Taxonomy" id="330526"/>
    <lineage>
        <taxon>Eukaryota</taxon>
        <taxon>Fungi</taxon>
        <taxon>Dikarya</taxon>
        <taxon>Ascomycota</taxon>
        <taxon>Pezizomycotina</taxon>
        <taxon>Sordariomycetes</taxon>
        <taxon>Sordariomycetidae</taxon>
        <taxon>Sordariales</taxon>
        <taxon>Podosporaceae</taxon>
        <taxon>Podospora</taxon>
    </lineage>
</organism>
<proteinExistence type="predicted"/>
<evidence type="ECO:0000256" key="1">
    <source>
        <dbReference type="SAM" id="MobiDB-lite"/>
    </source>
</evidence>
<evidence type="ECO:0000313" key="3">
    <source>
        <dbReference type="EMBL" id="KAK3385092.1"/>
    </source>
</evidence>
<dbReference type="EMBL" id="JAULSW010000004">
    <property type="protein sequence ID" value="KAK3385092.1"/>
    <property type="molecule type" value="Genomic_DNA"/>
</dbReference>
<evidence type="ECO:0000313" key="4">
    <source>
        <dbReference type="Proteomes" id="UP001285441"/>
    </source>
</evidence>
<keyword evidence="2" id="KW-0732">Signal</keyword>
<feature type="region of interest" description="Disordered" evidence="1">
    <location>
        <begin position="61"/>
        <end position="82"/>
    </location>
</feature>
<dbReference type="Proteomes" id="UP001285441">
    <property type="component" value="Unassembled WGS sequence"/>
</dbReference>
<feature type="signal peptide" evidence="2">
    <location>
        <begin position="1"/>
        <end position="24"/>
    </location>
</feature>
<protein>
    <recommendedName>
        <fullName evidence="5">Secreted protein</fullName>
    </recommendedName>
</protein>
<comment type="caution">
    <text evidence="3">The sequence shown here is derived from an EMBL/GenBank/DDBJ whole genome shotgun (WGS) entry which is preliminary data.</text>
</comment>
<feature type="chain" id="PRO_5041999372" description="Secreted protein" evidence="2">
    <location>
        <begin position="25"/>
        <end position="82"/>
    </location>
</feature>
<reference evidence="3" key="1">
    <citation type="journal article" date="2023" name="Mol. Phylogenet. Evol.">
        <title>Genome-scale phylogeny and comparative genomics of the fungal order Sordariales.</title>
        <authorList>
            <person name="Hensen N."/>
            <person name="Bonometti L."/>
            <person name="Westerberg I."/>
            <person name="Brannstrom I.O."/>
            <person name="Guillou S."/>
            <person name="Cros-Aarteil S."/>
            <person name="Calhoun S."/>
            <person name="Haridas S."/>
            <person name="Kuo A."/>
            <person name="Mondo S."/>
            <person name="Pangilinan J."/>
            <person name="Riley R."/>
            <person name="LaButti K."/>
            <person name="Andreopoulos B."/>
            <person name="Lipzen A."/>
            <person name="Chen C."/>
            <person name="Yan M."/>
            <person name="Daum C."/>
            <person name="Ng V."/>
            <person name="Clum A."/>
            <person name="Steindorff A."/>
            <person name="Ohm R.A."/>
            <person name="Martin F."/>
            <person name="Silar P."/>
            <person name="Natvig D.O."/>
            <person name="Lalanne C."/>
            <person name="Gautier V."/>
            <person name="Ament-Velasquez S.L."/>
            <person name="Kruys A."/>
            <person name="Hutchinson M.I."/>
            <person name="Powell A.J."/>
            <person name="Barry K."/>
            <person name="Miller A.N."/>
            <person name="Grigoriev I.V."/>
            <person name="Debuchy R."/>
            <person name="Gladieux P."/>
            <person name="Hiltunen Thoren M."/>
            <person name="Johannesson H."/>
        </authorList>
    </citation>
    <scope>NUCLEOTIDE SEQUENCE</scope>
    <source>
        <strain evidence="3">CBS 232.78</strain>
    </source>
</reference>
<evidence type="ECO:0008006" key="5">
    <source>
        <dbReference type="Google" id="ProtNLM"/>
    </source>
</evidence>
<dbReference type="AlphaFoldDB" id="A0AAE0NP30"/>
<name>A0AAE0NP30_9PEZI</name>
<accession>A0AAE0NP30</accession>